<organism evidence="2 3">
    <name type="scientific">Marasmius crinis-equi</name>
    <dbReference type="NCBI Taxonomy" id="585013"/>
    <lineage>
        <taxon>Eukaryota</taxon>
        <taxon>Fungi</taxon>
        <taxon>Dikarya</taxon>
        <taxon>Basidiomycota</taxon>
        <taxon>Agaricomycotina</taxon>
        <taxon>Agaricomycetes</taxon>
        <taxon>Agaricomycetidae</taxon>
        <taxon>Agaricales</taxon>
        <taxon>Marasmiineae</taxon>
        <taxon>Marasmiaceae</taxon>
        <taxon>Marasmius</taxon>
    </lineage>
</organism>
<proteinExistence type="predicted"/>
<comment type="caution">
    <text evidence="2">The sequence shown here is derived from an EMBL/GenBank/DDBJ whole genome shotgun (WGS) entry which is preliminary data.</text>
</comment>
<protein>
    <submittedName>
        <fullName evidence="2">Uncharacterized protein</fullName>
    </submittedName>
</protein>
<dbReference type="Proteomes" id="UP001465976">
    <property type="component" value="Unassembled WGS sequence"/>
</dbReference>
<feature type="non-terminal residue" evidence="2">
    <location>
        <position position="125"/>
    </location>
</feature>
<keyword evidence="1" id="KW-0472">Membrane</keyword>
<evidence type="ECO:0000313" key="2">
    <source>
        <dbReference type="EMBL" id="KAL0567450.1"/>
    </source>
</evidence>
<evidence type="ECO:0000313" key="3">
    <source>
        <dbReference type="Proteomes" id="UP001465976"/>
    </source>
</evidence>
<sequence>MNDPLSIDIHATIEILSVIIAAALSAARSNNETRRLRAETLQRECGEFLRFLQERDFENFEDPWEDFWEETMDNLEASNRYLQELSASDVSDAGTVSAEFDVWRKISREHANLLEWLPRLKQDLR</sequence>
<keyword evidence="1" id="KW-1133">Transmembrane helix</keyword>
<accession>A0ABR3EWZ9</accession>
<name>A0ABR3EWZ9_9AGAR</name>
<gene>
    <name evidence="2" type="ORF">V5O48_014547</name>
</gene>
<reference evidence="2 3" key="1">
    <citation type="submission" date="2024-02" db="EMBL/GenBank/DDBJ databases">
        <title>A draft genome for the cacao thread blight pathogen Marasmius crinis-equi.</title>
        <authorList>
            <person name="Cohen S.P."/>
            <person name="Baruah I.K."/>
            <person name="Amoako-Attah I."/>
            <person name="Bukari Y."/>
            <person name="Meinhardt L.W."/>
            <person name="Bailey B.A."/>
        </authorList>
    </citation>
    <scope>NUCLEOTIDE SEQUENCE [LARGE SCALE GENOMIC DNA]</scope>
    <source>
        <strain evidence="2 3">GH-76</strain>
    </source>
</reference>
<keyword evidence="1" id="KW-0812">Transmembrane</keyword>
<dbReference type="EMBL" id="JBAHYK010001585">
    <property type="protein sequence ID" value="KAL0567450.1"/>
    <property type="molecule type" value="Genomic_DNA"/>
</dbReference>
<feature type="transmembrane region" description="Helical" evidence="1">
    <location>
        <begin position="6"/>
        <end position="27"/>
    </location>
</feature>
<keyword evidence="3" id="KW-1185">Reference proteome</keyword>
<evidence type="ECO:0000256" key="1">
    <source>
        <dbReference type="SAM" id="Phobius"/>
    </source>
</evidence>